<dbReference type="RefSeq" id="WP_007042915.1">
    <property type="nucleotide sequence ID" value="NZ_AFWT01000050.1"/>
</dbReference>
<evidence type="ECO:0000313" key="1">
    <source>
        <dbReference type="EMBL" id="EGV27978.1"/>
    </source>
</evidence>
<name>G2E7D9_9GAMM</name>
<accession>G2E7D9</accession>
<organism evidence="1 2">
    <name type="scientific">Thiorhodococcus drewsii AZ1</name>
    <dbReference type="NCBI Taxonomy" id="765913"/>
    <lineage>
        <taxon>Bacteria</taxon>
        <taxon>Pseudomonadati</taxon>
        <taxon>Pseudomonadota</taxon>
        <taxon>Gammaproteobacteria</taxon>
        <taxon>Chromatiales</taxon>
        <taxon>Chromatiaceae</taxon>
        <taxon>Thiorhodococcus</taxon>
    </lineage>
</organism>
<protein>
    <submittedName>
        <fullName evidence="1">Uncharacterized protein</fullName>
    </submittedName>
</protein>
<dbReference type="Proteomes" id="UP000004200">
    <property type="component" value="Unassembled WGS sequence"/>
</dbReference>
<dbReference type="STRING" id="765913.ThidrDRAFT_4202"/>
<reference evidence="1 2" key="1">
    <citation type="submission" date="2011-06" db="EMBL/GenBank/DDBJ databases">
        <title>The draft genome of Thiorhodococcus drewsii AZ1.</title>
        <authorList>
            <consortium name="US DOE Joint Genome Institute (JGI-PGF)"/>
            <person name="Lucas S."/>
            <person name="Han J."/>
            <person name="Lapidus A."/>
            <person name="Cheng J.-F."/>
            <person name="Goodwin L."/>
            <person name="Pitluck S."/>
            <person name="Peters L."/>
            <person name="Land M.L."/>
            <person name="Hauser L."/>
            <person name="Vogl K."/>
            <person name="Liu Z."/>
            <person name="Imhoff J."/>
            <person name="Thiel V."/>
            <person name="Frigaard N.-U."/>
            <person name="Bryant D.A."/>
            <person name="Woyke T.J."/>
        </authorList>
    </citation>
    <scope>NUCLEOTIDE SEQUENCE [LARGE SCALE GENOMIC DNA]</scope>
    <source>
        <strain evidence="1 2">AZ1</strain>
    </source>
</reference>
<evidence type="ECO:0000313" key="2">
    <source>
        <dbReference type="Proteomes" id="UP000004200"/>
    </source>
</evidence>
<gene>
    <name evidence="1" type="ORF">ThidrDRAFT_4202</name>
</gene>
<keyword evidence="2" id="KW-1185">Reference proteome</keyword>
<comment type="caution">
    <text evidence="1">The sequence shown here is derived from an EMBL/GenBank/DDBJ whole genome shotgun (WGS) entry which is preliminary data.</text>
</comment>
<dbReference type="AlphaFoldDB" id="G2E7D9"/>
<sequence length="94" mass="10402">MDILVREILKGDEFARLEVLDTATKELRRTYQPRVSGGRCVVDATGVLVALKGNTLVGTAEYILKDHHVYTRLIRIFGSGSLVNRLLTMVISSA</sequence>
<proteinExistence type="predicted"/>
<dbReference type="EMBL" id="AFWT01000050">
    <property type="protein sequence ID" value="EGV27978.1"/>
    <property type="molecule type" value="Genomic_DNA"/>
</dbReference>